<organism evidence="1 2">
    <name type="scientific">Micromonospora echinofusca</name>
    <dbReference type="NCBI Taxonomy" id="47858"/>
    <lineage>
        <taxon>Bacteria</taxon>
        <taxon>Bacillati</taxon>
        <taxon>Actinomycetota</taxon>
        <taxon>Actinomycetes</taxon>
        <taxon>Micromonosporales</taxon>
        <taxon>Micromonosporaceae</taxon>
        <taxon>Micromonospora</taxon>
    </lineage>
</organism>
<evidence type="ECO:0000313" key="2">
    <source>
        <dbReference type="Proteomes" id="UP000823521"/>
    </source>
</evidence>
<accession>A0ABS3VLZ6</accession>
<evidence type="ECO:0000313" key="1">
    <source>
        <dbReference type="EMBL" id="MBO4205537.1"/>
    </source>
</evidence>
<proteinExistence type="predicted"/>
<dbReference type="RefSeq" id="WP_208811716.1">
    <property type="nucleotide sequence ID" value="NZ_WVUH01000028.1"/>
</dbReference>
<comment type="caution">
    <text evidence="1">The sequence shown here is derived from an EMBL/GenBank/DDBJ whole genome shotgun (WGS) entry which is preliminary data.</text>
</comment>
<gene>
    <name evidence="1" type="ORF">GSF22_05860</name>
</gene>
<name>A0ABS3VLZ6_MICEH</name>
<keyword evidence="2" id="KW-1185">Reference proteome</keyword>
<sequence length="157" mass="16933">MGALVTLDLPDDSSVLGLPWIITFGPLGDEDEWEPVVCGPYERGHALALAEAVVADEELMAVVEPLLPAASVDAVRAEIANARRLATEETDEVEAADLYGDYTDVLAEQEPTEEERHARPLVVPSEAELRAGFNRIAEMLTGKETPRSSPAPLETPD</sequence>
<dbReference type="EMBL" id="WVUH01000028">
    <property type="protein sequence ID" value="MBO4205537.1"/>
    <property type="molecule type" value="Genomic_DNA"/>
</dbReference>
<reference evidence="1 2" key="1">
    <citation type="submission" date="2019-12" db="EMBL/GenBank/DDBJ databases">
        <title>Whole genome sequencing of endophytic Actinobacterium Micromonospora sp. MPMI6T.</title>
        <authorList>
            <person name="Evv R."/>
            <person name="Podile A.R."/>
        </authorList>
    </citation>
    <scope>NUCLEOTIDE SEQUENCE [LARGE SCALE GENOMIC DNA]</scope>
    <source>
        <strain evidence="1 2">MPMI6</strain>
    </source>
</reference>
<protein>
    <submittedName>
        <fullName evidence="1">Uncharacterized protein</fullName>
    </submittedName>
</protein>
<dbReference type="Proteomes" id="UP000823521">
    <property type="component" value="Unassembled WGS sequence"/>
</dbReference>